<keyword evidence="10 13" id="KW-0408">Iron</keyword>
<dbReference type="GO" id="GO:0005506">
    <property type="term" value="F:iron ion binding"/>
    <property type="evidence" value="ECO:0007669"/>
    <property type="project" value="InterPro"/>
</dbReference>
<dbReference type="PRINTS" id="PR00385">
    <property type="entry name" value="P450"/>
</dbReference>
<keyword evidence="6 13" id="KW-0479">Metal-binding</keyword>
<keyword evidence="9 14" id="KW-0560">Oxidoreductase</keyword>
<reference evidence="16" key="1">
    <citation type="submission" date="2020-08" db="EMBL/GenBank/DDBJ databases">
        <title>Genome sequencing and assembly of the red palm weevil Rhynchophorus ferrugineus.</title>
        <authorList>
            <person name="Dias G.B."/>
            <person name="Bergman C.M."/>
            <person name="Manee M."/>
        </authorList>
    </citation>
    <scope>NUCLEOTIDE SEQUENCE</scope>
    <source>
        <strain evidence="16">AA-2017</strain>
        <tissue evidence="16">Whole larva</tissue>
    </source>
</reference>
<dbReference type="GO" id="GO:0016705">
    <property type="term" value="F:oxidoreductase activity, acting on paired donors, with incorporation or reduction of molecular oxygen"/>
    <property type="evidence" value="ECO:0007669"/>
    <property type="project" value="InterPro"/>
</dbReference>
<name>A0A834I596_RHYFE</name>
<dbReference type="InterPro" id="IPR017972">
    <property type="entry name" value="Cyt_P450_CS"/>
</dbReference>
<protein>
    <recommendedName>
        <fullName evidence="18">Cytochrome P450</fullName>
    </recommendedName>
</protein>
<feature type="binding site" description="axial binding residue" evidence="13">
    <location>
        <position position="452"/>
    </location>
    <ligand>
        <name>heme</name>
        <dbReference type="ChEBI" id="CHEBI:30413"/>
    </ligand>
    <ligandPart>
        <name>Fe</name>
        <dbReference type="ChEBI" id="CHEBI:18248"/>
    </ligandPart>
</feature>
<evidence type="ECO:0000256" key="3">
    <source>
        <dbReference type="ARBA" id="ARBA00004406"/>
    </source>
</evidence>
<evidence type="ECO:0000256" key="11">
    <source>
        <dbReference type="ARBA" id="ARBA00023033"/>
    </source>
</evidence>
<dbReference type="PRINTS" id="PR00463">
    <property type="entry name" value="EP450I"/>
</dbReference>
<keyword evidence="8" id="KW-0492">Microsome</keyword>
<dbReference type="PANTHER" id="PTHR24292">
    <property type="entry name" value="CYTOCHROME P450"/>
    <property type="match status" value="1"/>
</dbReference>
<evidence type="ECO:0000256" key="12">
    <source>
        <dbReference type="ARBA" id="ARBA00023136"/>
    </source>
</evidence>
<keyword evidence="11 14" id="KW-0503">Monooxygenase</keyword>
<accession>A0A834I596</accession>
<dbReference type="SUPFAM" id="SSF48264">
    <property type="entry name" value="Cytochrome P450"/>
    <property type="match status" value="1"/>
</dbReference>
<dbReference type="InterPro" id="IPR001128">
    <property type="entry name" value="Cyt_P450"/>
</dbReference>
<feature type="transmembrane region" description="Helical" evidence="15">
    <location>
        <begin position="6"/>
        <end position="29"/>
    </location>
</feature>
<dbReference type="AlphaFoldDB" id="A0A834I596"/>
<sequence>MNSTLVLQYLLTYSGLILLLVLSGIYLYFQFSFTYWKRKGFSYIKPKFPLGNNNCIGLGAFSYGIETLDWYRQLKERGLKFGGAWNWANPVLVISDPEYVKDILVKDFSYFTDRDFFHNPIDDPKNENLFVVEKDEWRYMRQHLSHTFTSAKMKMMCPGVLKCTEPLLDYMNQCAACGKDIDAKDIMSAYTIDVIGSNIFGLELGTFKAEDSKFREIGREIFRISVMKGVKTIMTRVSEGLARTMGISILPGDITDAFSEIVKDTIDYRINNNIKRQDFMQMVIDLYMETKNSERQFTLNHLIANVIVFFIAGFDTSATTLHFALYELALHQNLQDKAREEIDRILKKYNGDLTYEAVQEMTYIRQILDETLRLYPPLNVVARVAVKPYKLKNTDLWLEKGSRVVIPVIGFQKDPEYFPEPERFDPERFSAENKSIIPSYVYLPFGEGPRICIGMRFGRMQSAIGLIQILKNFKITLSPLTQTPIKPKRGVFIMLPDDRIYIKAEKI</sequence>
<dbReference type="InterPro" id="IPR036396">
    <property type="entry name" value="Cyt_P450_sf"/>
</dbReference>
<keyword evidence="7" id="KW-0256">Endoplasmic reticulum</keyword>
<dbReference type="InterPro" id="IPR002401">
    <property type="entry name" value="Cyt_P450_E_grp-I"/>
</dbReference>
<keyword evidence="17" id="KW-1185">Reference proteome</keyword>
<keyword evidence="5 13" id="KW-0349">Heme</keyword>
<evidence type="ECO:0000256" key="1">
    <source>
        <dbReference type="ARBA" id="ARBA00001971"/>
    </source>
</evidence>
<evidence type="ECO:0000256" key="8">
    <source>
        <dbReference type="ARBA" id="ARBA00022848"/>
    </source>
</evidence>
<evidence type="ECO:0000256" key="5">
    <source>
        <dbReference type="ARBA" id="ARBA00022617"/>
    </source>
</evidence>
<evidence type="ECO:0000313" key="16">
    <source>
        <dbReference type="EMBL" id="KAF7267267.1"/>
    </source>
</evidence>
<evidence type="ECO:0008006" key="18">
    <source>
        <dbReference type="Google" id="ProtNLM"/>
    </source>
</evidence>
<evidence type="ECO:0000256" key="7">
    <source>
        <dbReference type="ARBA" id="ARBA00022824"/>
    </source>
</evidence>
<proteinExistence type="inferred from homology"/>
<dbReference type="CDD" id="cd11056">
    <property type="entry name" value="CYP6-like"/>
    <property type="match status" value="1"/>
</dbReference>
<organism evidence="16 17">
    <name type="scientific">Rhynchophorus ferrugineus</name>
    <name type="common">Red palm weevil</name>
    <name type="synonym">Curculio ferrugineus</name>
    <dbReference type="NCBI Taxonomy" id="354439"/>
    <lineage>
        <taxon>Eukaryota</taxon>
        <taxon>Metazoa</taxon>
        <taxon>Ecdysozoa</taxon>
        <taxon>Arthropoda</taxon>
        <taxon>Hexapoda</taxon>
        <taxon>Insecta</taxon>
        <taxon>Pterygota</taxon>
        <taxon>Neoptera</taxon>
        <taxon>Endopterygota</taxon>
        <taxon>Coleoptera</taxon>
        <taxon>Polyphaga</taxon>
        <taxon>Cucujiformia</taxon>
        <taxon>Curculionidae</taxon>
        <taxon>Dryophthorinae</taxon>
        <taxon>Rhynchophorus</taxon>
    </lineage>
</organism>
<dbReference type="Pfam" id="PF00067">
    <property type="entry name" value="p450"/>
    <property type="match status" value="1"/>
</dbReference>
<feature type="transmembrane region" description="Helical" evidence="15">
    <location>
        <begin position="302"/>
        <end position="325"/>
    </location>
</feature>
<dbReference type="Proteomes" id="UP000625711">
    <property type="component" value="Unassembled WGS sequence"/>
</dbReference>
<evidence type="ECO:0000256" key="15">
    <source>
        <dbReference type="SAM" id="Phobius"/>
    </source>
</evidence>
<evidence type="ECO:0000313" key="17">
    <source>
        <dbReference type="Proteomes" id="UP000625711"/>
    </source>
</evidence>
<evidence type="ECO:0000256" key="4">
    <source>
        <dbReference type="ARBA" id="ARBA00010617"/>
    </source>
</evidence>
<dbReference type="PANTHER" id="PTHR24292:SF100">
    <property type="entry name" value="CYTOCHROME P450 6A16, ISOFORM B-RELATED"/>
    <property type="match status" value="1"/>
</dbReference>
<evidence type="ECO:0000256" key="9">
    <source>
        <dbReference type="ARBA" id="ARBA00023002"/>
    </source>
</evidence>
<comment type="similarity">
    <text evidence="4 14">Belongs to the cytochrome P450 family.</text>
</comment>
<evidence type="ECO:0000256" key="10">
    <source>
        <dbReference type="ARBA" id="ARBA00023004"/>
    </source>
</evidence>
<dbReference type="GO" id="GO:0004497">
    <property type="term" value="F:monooxygenase activity"/>
    <property type="evidence" value="ECO:0007669"/>
    <property type="project" value="UniProtKB-KW"/>
</dbReference>
<evidence type="ECO:0000256" key="2">
    <source>
        <dbReference type="ARBA" id="ARBA00004174"/>
    </source>
</evidence>
<evidence type="ECO:0000256" key="13">
    <source>
        <dbReference type="PIRSR" id="PIRSR602401-1"/>
    </source>
</evidence>
<dbReference type="Gene3D" id="1.10.630.10">
    <property type="entry name" value="Cytochrome P450"/>
    <property type="match status" value="1"/>
</dbReference>
<keyword evidence="12 15" id="KW-0472">Membrane</keyword>
<evidence type="ECO:0000256" key="14">
    <source>
        <dbReference type="RuleBase" id="RU000461"/>
    </source>
</evidence>
<comment type="subcellular location">
    <subcellularLocation>
        <location evidence="3">Endoplasmic reticulum membrane</location>
        <topology evidence="3">Peripheral membrane protein</topology>
    </subcellularLocation>
    <subcellularLocation>
        <location evidence="2">Microsome membrane</location>
        <topology evidence="2">Peripheral membrane protein</topology>
    </subcellularLocation>
</comment>
<keyword evidence="15" id="KW-0812">Transmembrane</keyword>
<dbReference type="OrthoDB" id="2789670at2759"/>
<dbReference type="EMBL" id="JAACXV010014440">
    <property type="protein sequence ID" value="KAF7267267.1"/>
    <property type="molecule type" value="Genomic_DNA"/>
</dbReference>
<dbReference type="InterPro" id="IPR050476">
    <property type="entry name" value="Insect_CytP450_Detox"/>
</dbReference>
<comment type="cofactor">
    <cofactor evidence="1 13">
        <name>heme</name>
        <dbReference type="ChEBI" id="CHEBI:30413"/>
    </cofactor>
</comment>
<dbReference type="PROSITE" id="PS00086">
    <property type="entry name" value="CYTOCHROME_P450"/>
    <property type="match status" value="1"/>
</dbReference>
<dbReference type="GO" id="GO:0020037">
    <property type="term" value="F:heme binding"/>
    <property type="evidence" value="ECO:0007669"/>
    <property type="project" value="InterPro"/>
</dbReference>
<dbReference type="GO" id="GO:0005789">
    <property type="term" value="C:endoplasmic reticulum membrane"/>
    <property type="evidence" value="ECO:0007669"/>
    <property type="project" value="UniProtKB-SubCell"/>
</dbReference>
<keyword evidence="15" id="KW-1133">Transmembrane helix</keyword>
<gene>
    <name evidence="16" type="ORF">GWI33_019500</name>
</gene>
<comment type="caution">
    <text evidence="16">The sequence shown here is derived from an EMBL/GenBank/DDBJ whole genome shotgun (WGS) entry which is preliminary data.</text>
</comment>
<dbReference type="FunFam" id="1.10.630.10:FF:000042">
    <property type="entry name" value="Cytochrome P450"/>
    <property type="match status" value="1"/>
</dbReference>
<evidence type="ECO:0000256" key="6">
    <source>
        <dbReference type="ARBA" id="ARBA00022723"/>
    </source>
</evidence>